<dbReference type="VEuPathDB" id="FungiDB:PSHT_01134"/>
<keyword evidence="3" id="KW-1185">Reference proteome</keyword>
<dbReference type="Proteomes" id="UP000239156">
    <property type="component" value="Unassembled WGS sequence"/>
</dbReference>
<protein>
    <recommendedName>
        <fullName evidence="4">HNH nuclease domain-containing protein</fullName>
    </recommendedName>
</protein>
<gene>
    <name evidence="2" type="ORF">PSTT_01620</name>
</gene>
<dbReference type="EMBL" id="PKSL01000009">
    <property type="protein sequence ID" value="POW16076.1"/>
    <property type="molecule type" value="Genomic_DNA"/>
</dbReference>
<evidence type="ECO:0000313" key="3">
    <source>
        <dbReference type="Proteomes" id="UP000239156"/>
    </source>
</evidence>
<reference evidence="2" key="1">
    <citation type="submission" date="2017-12" db="EMBL/GenBank/DDBJ databases">
        <title>Gene loss provides genomic basis for host adaptation in cereal stripe rust fungi.</title>
        <authorList>
            <person name="Xia C."/>
        </authorList>
    </citation>
    <scope>NUCLEOTIDE SEQUENCE [LARGE SCALE GENOMIC DNA]</scope>
    <source>
        <strain evidence="2">93-210</strain>
    </source>
</reference>
<feature type="region of interest" description="Disordered" evidence="1">
    <location>
        <begin position="244"/>
        <end position="267"/>
    </location>
</feature>
<feature type="compositionally biased region" description="Low complexity" evidence="1">
    <location>
        <begin position="145"/>
        <end position="175"/>
    </location>
</feature>
<evidence type="ECO:0000313" key="2">
    <source>
        <dbReference type="EMBL" id="POW16076.1"/>
    </source>
</evidence>
<dbReference type="OrthoDB" id="2498861at2759"/>
<dbReference type="VEuPathDB" id="FungiDB:PSTT_01620"/>
<comment type="caution">
    <text evidence="2">The sequence shown here is derived from an EMBL/GenBank/DDBJ whole genome shotgun (WGS) entry which is preliminary data.</text>
</comment>
<evidence type="ECO:0000256" key="1">
    <source>
        <dbReference type="SAM" id="MobiDB-lite"/>
    </source>
</evidence>
<name>A0A2S4W2W9_9BASI</name>
<accession>A0A2S4W2W9</accession>
<evidence type="ECO:0008006" key="4">
    <source>
        <dbReference type="Google" id="ProtNLM"/>
    </source>
</evidence>
<sequence>MSVDGFPNIMIPLEQQGCVNSSVQAIWPKKQALSPETELLNFQTAELHILLEAICALTPSLQISDTGYSSPINCHTPHHELYGFQVNDSCGLSSNPVHLIRDNLEMKLPEHCSPDSHSLSMASAQPLRRDFGHPWEPSPVTLPRGSPKTKSTSSSPGATTTPNCTNPSNPTTPLPLVNANHLQTDIPDGSRGQHPPRQNTNYWPRKSRKRNPWLLKMQTTKILDTIPENQEWRLQDVYQQNNRNNVLPEITEPKSVFENDSDSEDED</sequence>
<proteinExistence type="predicted"/>
<feature type="region of interest" description="Disordered" evidence="1">
    <location>
        <begin position="111"/>
        <end position="207"/>
    </location>
</feature>
<organism evidence="2 3">
    <name type="scientific">Puccinia striiformis</name>
    <dbReference type="NCBI Taxonomy" id="27350"/>
    <lineage>
        <taxon>Eukaryota</taxon>
        <taxon>Fungi</taxon>
        <taxon>Dikarya</taxon>
        <taxon>Basidiomycota</taxon>
        <taxon>Pucciniomycotina</taxon>
        <taxon>Pucciniomycetes</taxon>
        <taxon>Pucciniales</taxon>
        <taxon>Pucciniaceae</taxon>
        <taxon>Puccinia</taxon>
    </lineage>
</organism>